<sequence length="230" mass="26560">MAGRNGALSLLKNYGSDSEGDSGYTSEEEKKRKNEYRSPHEHRKKRRKADEEEDMMVDSPPSASLPRRRKHQCLQKKGAGEDDDYKDMFAVEELLKASRKNSSNRQSLIPLPSELLEDRNSHIDDPSQHQGRVRSIAHERGNWASFIFIPLHLGVYEASFSSFLASLAAVCQDQDLTLQTSTDLHISLSRTLILYLHWIQPLKDYFNQRLRLVPKFLQLEKIPTLYLNYE</sequence>
<evidence type="ECO:0000256" key="5">
    <source>
        <dbReference type="ARBA" id="ARBA00029300"/>
    </source>
</evidence>
<name>A0AAV2QY76_MEGNR</name>
<dbReference type="Proteomes" id="UP001497623">
    <property type="component" value="Unassembled WGS sequence"/>
</dbReference>
<gene>
    <name evidence="9" type="ORF">MNOR_LOCUS18407</name>
</gene>
<protein>
    <recommendedName>
        <fullName evidence="6">U6 snRNA phosphodiesterase 1</fullName>
    </recommendedName>
    <alternativeName>
        <fullName evidence="7">3'-5' RNA exonuclease USB1</fullName>
    </alternativeName>
</protein>
<proteinExistence type="predicted"/>
<reference evidence="9 10" key="1">
    <citation type="submission" date="2024-05" db="EMBL/GenBank/DDBJ databases">
        <authorList>
            <person name="Wallberg A."/>
        </authorList>
    </citation>
    <scope>NUCLEOTIDE SEQUENCE [LARGE SCALE GENOMIC DNA]</scope>
</reference>
<keyword evidence="1" id="KW-0540">Nuclease</keyword>
<keyword evidence="10" id="KW-1185">Reference proteome</keyword>
<evidence type="ECO:0000313" key="9">
    <source>
        <dbReference type="EMBL" id="CAL4106764.1"/>
    </source>
</evidence>
<evidence type="ECO:0000256" key="2">
    <source>
        <dbReference type="ARBA" id="ARBA00022801"/>
    </source>
</evidence>
<comment type="caution">
    <text evidence="9">The sequence shown here is derived from an EMBL/GenBank/DDBJ whole genome shotgun (WGS) entry which is preliminary data.</text>
</comment>
<feature type="non-terminal residue" evidence="9">
    <location>
        <position position="230"/>
    </location>
</feature>
<feature type="region of interest" description="Disordered" evidence="8">
    <location>
        <begin position="1"/>
        <end position="81"/>
    </location>
</feature>
<evidence type="ECO:0000256" key="8">
    <source>
        <dbReference type="SAM" id="MobiDB-lite"/>
    </source>
</evidence>
<evidence type="ECO:0000256" key="1">
    <source>
        <dbReference type="ARBA" id="ARBA00022722"/>
    </source>
</evidence>
<dbReference type="GO" id="GO:0016829">
    <property type="term" value="F:lyase activity"/>
    <property type="evidence" value="ECO:0007669"/>
    <property type="project" value="UniProtKB-KW"/>
</dbReference>
<dbReference type="Gene3D" id="3.90.1140.10">
    <property type="entry name" value="Cyclic phosphodiesterase"/>
    <property type="match status" value="1"/>
</dbReference>
<dbReference type="EMBL" id="CAXKWB010013138">
    <property type="protein sequence ID" value="CAL4106764.1"/>
    <property type="molecule type" value="Genomic_DNA"/>
</dbReference>
<feature type="compositionally biased region" description="Basic and acidic residues" evidence="8">
    <location>
        <begin position="27"/>
        <end position="39"/>
    </location>
</feature>
<dbReference type="GO" id="GO:0034477">
    <property type="term" value="P:U6 snRNA 3'-end processing"/>
    <property type="evidence" value="ECO:0007669"/>
    <property type="project" value="InterPro"/>
</dbReference>
<evidence type="ECO:0000313" key="10">
    <source>
        <dbReference type="Proteomes" id="UP001497623"/>
    </source>
</evidence>
<dbReference type="AlphaFoldDB" id="A0AAV2QY76"/>
<dbReference type="Pfam" id="PF09749">
    <property type="entry name" value="HVSL"/>
    <property type="match status" value="1"/>
</dbReference>
<dbReference type="GO" id="GO:0005634">
    <property type="term" value="C:nucleus"/>
    <property type="evidence" value="ECO:0007669"/>
    <property type="project" value="TreeGrafter"/>
</dbReference>
<evidence type="ECO:0000256" key="7">
    <source>
        <dbReference type="ARBA" id="ARBA00030030"/>
    </source>
</evidence>
<keyword evidence="2" id="KW-0378">Hydrolase</keyword>
<accession>A0AAV2QY76</accession>
<comment type="catalytic activity">
    <reaction evidence="5">
        <text>a 3'-end uridylyl-uridine-RNA = a 3'-end 2',3'-cyclophospho-uridine-RNA + uridine</text>
        <dbReference type="Rhea" id="RHEA:46052"/>
        <dbReference type="Rhea" id="RHEA-COMP:17384"/>
        <dbReference type="Rhea" id="RHEA-COMP:17385"/>
        <dbReference type="ChEBI" id="CHEBI:16704"/>
        <dbReference type="ChEBI" id="CHEBI:85643"/>
        <dbReference type="ChEBI" id="CHEBI:85644"/>
    </reaction>
    <physiologicalReaction direction="left-to-right" evidence="5">
        <dbReference type="Rhea" id="RHEA:46053"/>
    </physiologicalReaction>
</comment>
<dbReference type="GO" id="GO:0000175">
    <property type="term" value="F:3'-5'-RNA exonuclease activity"/>
    <property type="evidence" value="ECO:0007669"/>
    <property type="project" value="TreeGrafter"/>
</dbReference>
<dbReference type="PANTHER" id="PTHR13522:SF3">
    <property type="entry name" value="U6 SNRNA PHOSPHODIESTERASE 1"/>
    <property type="match status" value="1"/>
</dbReference>
<keyword evidence="3" id="KW-0456">Lyase</keyword>
<dbReference type="InterPro" id="IPR027521">
    <property type="entry name" value="Usb1"/>
</dbReference>
<organism evidence="9 10">
    <name type="scientific">Meganyctiphanes norvegica</name>
    <name type="common">Northern krill</name>
    <name type="synonym">Thysanopoda norvegica</name>
    <dbReference type="NCBI Taxonomy" id="48144"/>
    <lineage>
        <taxon>Eukaryota</taxon>
        <taxon>Metazoa</taxon>
        <taxon>Ecdysozoa</taxon>
        <taxon>Arthropoda</taxon>
        <taxon>Crustacea</taxon>
        <taxon>Multicrustacea</taxon>
        <taxon>Malacostraca</taxon>
        <taxon>Eumalacostraca</taxon>
        <taxon>Eucarida</taxon>
        <taxon>Euphausiacea</taxon>
        <taxon>Euphausiidae</taxon>
        <taxon>Meganyctiphanes</taxon>
    </lineage>
</organism>
<evidence type="ECO:0000256" key="3">
    <source>
        <dbReference type="ARBA" id="ARBA00023239"/>
    </source>
</evidence>
<evidence type="ECO:0000256" key="6">
    <source>
        <dbReference type="ARBA" id="ARBA00029543"/>
    </source>
</evidence>
<keyword evidence="4" id="KW-0539">Nucleus</keyword>
<evidence type="ECO:0000256" key="4">
    <source>
        <dbReference type="ARBA" id="ARBA00023242"/>
    </source>
</evidence>
<dbReference type="PANTHER" id="PTHR13522">
    <property type="entry name" value="U6 SNRNA PHOSPHODIESTERASE 1"/>
    <property type="match status" value="1"/>
</dbReference>